<dbReference type="InterPro" id="IPR032694">
    <property type="entry name" value="CopC/D"/>
</dbReference>
<dbReference type="InterPro" id="IPR047689">
    <property type="entry name" value="CopD"/>
</dbReference>
<dbReference type="Pfam" id="PF05425">
    <property type="entry name" value="CopD"/>
    <property type="match status" value="1"/>
</dbReference>
<feature type="transmembrane region" description="Helical" evidence="6">
    <location>
        <begin position="94"/>
        <end position="112"/>
    </location>
</feature>
<feature type="domain" description="Copper resistance protein D" evidence="7">
    <location>
        <begin position="188"/>
        <end position="285"/>
    </location>
</feature>
<evidence type="ECO:0000256" key="1">
    <source>
        <dbReference type="ARBA" id="ARBA00004651"/>
    </source>
</evidence>
<dbReference type="RefSeq" id="WP_156531759.1">
    <property type="nucleotide sequence ID" value="NZ_JACXXJ020000005.1"/>
</dbReference>
<keyword evidence="4 6" id="KW-1133">Transmembrane helix</keyword>
<dbReference type="Proteomes" id="UP000655037">
    <property type="component" value="Unassembled WGS sequence"/>
</dbReference>
<organism evidence="8 9">
    <name type="scientific">Agrobacterium vitis</name>
    <name type="common">Rhizobium vitis</name>
    <dbReference type="NCBI Taxonomy" id="373"/>
    <lineage>
        <taxon>Bacteria</taxon>
        <taxon>Pseudomonadati</taxon>
        <taxon>Pseudomonadota</taxon>
        <taxon>Alphaproteobacteria</taxon>
        <taxon>Hyphomicrobiales</taxon>
        <taxon>Rhizobiaceae</taxon>
        <taxon>Rhizobium/Agrobacterium group</taxon>
        <taxon>Agrobacterium</taxon>
    </lineage>
</organism>
<feature type="transmembrane region" description="Helical" evidence="6">
    <location>
        <begin position="159"/>
        <end position="176"/>
    </location>
</feature>
<comment type="subcellular location">
    <subcellularLocation>
        <location evidence="1">Cell membrane</location>
        <topology evidence="1">Multi-pass membrane protein</topology>
    </subcellularLocation>
</comment>
<evidence type="ECO:0000256" key="3">
    <source>
        <dbReference type="ARBA" id="ARBA00022692"/>
    </source>
</evidence>
<keyword evidence="5 6" id="KW-0472">Membrane</keyword>
<evidence type="ECO:0000259" key="7">
    <source>
        <dbReference type="Pfam" id="PF05425"/>
    </source>
</evidence>
<sequence length="292" mass="30932">MTPEQVNILCRLVFDACALLLWGAHGFLWLAVPKNLSAGIAQHLARFYQPALWLLAIAGVGKIVAQSAMLGDGWQSITPSLMIDLLEATQSGRAFGLQAGFGLLLLMSYYAFPRHRGPVMTLLGAPLLMSLSLSGHAVAQGGLLGLLHRANHSLHLLSASLWLGALPPVLLLLNAMQDPRTRTPALTALMRFSTIGHVAVALTLVSGMLNVWLITGLSLDMAASYQQGLALKIAAVAAMVTIAIVNRYVFVPHLRRSPVQAVRAIKIGTLAECALGLIAVALVSAFGTMPPG</sequence>
<evidence type="ECO:0000256" key="6">
    <source>
        <dbReference type="SAM" id="Phobius"/>
    </source>
</evidence>
<name>A0AAE2RG60_AGRVI</name>
<feature type="transmembrane region" description="Helical" evidence="6">
    <location>
        <begin position="229"/>
        <end position="249"/>
    </location>
</feature>
<dbReference type="GO" id="GO:0006825">
    <property type="term" value="P:copper ion transport"/>
    <property type="evidence" value="ECO:0007669"/>
    <property type="project" value="InterPro"/>
</dbReference>
<reference evidence="8" key="1">
    <citation type="submission" date="2020-11" db="EMBL/GenBank/DDBJ databases">
        <title>Agrobacterium vitis strain K377 genome.</title>
        <authorList>
            <person name="Xi H."/>
        </authorList>
    </citation>
    <scope>NUCLEOTIDE SEQUENCE</scope>
    <source>
        <strain evidence="8">K377</strain>
    </source>
</reference>
<feature type="transmembrane region" description="Helical" evidence="6">
    <location>
        <begin position="270"/>
        <end position="289"/>
    </location>
</feature>
<feature type="transmembrane region" description="Helical" evidence="6">
    <location>
        <begin position="119"/>
        <end position="139"/>
    </location>
</feature>
<dbReference type="PANTHER" id="PTHR34820:SF4">
    <property type="entry name" value="INNER MEMBRANE PROTEIN YEBZ"/>
    <property type="match status" value="1"/>
</dbReference>
<dbReference type="GO" id="GO:0005886">
    <property type="term" value="C:plasma membrane"/>
    <property type="evidence" value="ECO:0007669"/>
    <property type="project" value="UniProtKB-SubCell"/>
</dbReference>
<proteinExistence type="predicted"/>
<keyword evidence="3 6" id="KW-0812">Transmembrane</keyword>
<dbReference type="EMBL" id="JACXXJ020000005">
    <property type="protein sequence ID" value="MBF2717910.1"/>
    <property type="molecule type" value="Genomic_DNA"/>
</dbReference>
<evidence type="ECO:0000313" key="9">
    <source>
        <dbReference type="Proteomes" id="UP000655037"/>
    </source>
</evidence>
<dbReference type="AlphaFoldDB" id="A0AAE2RG60"/>
<accession>A0AAE2RG60</accession>
<evidence type="ECO:0000256" key="4">
    <source>
        <dbReference type="ARBA" id="ARBA00022989"/>
    </source>
</evidence>
<keyword evidence="2" id="KW-1003">Cell membrane</keyword>
<evidence type="ECO:0000313" key="8">
    <source>
        <dbReference type="EMBL" id="MBF2717910.1"/>
    </source>
</evidence>
<gene>
    <name evidence="8" type="primary">copD</name>
    <name evidence="8" type="ORF">IEI95_027285</name>
</gene>
<comment type="caution">
    <text evidence="8">The sequence shown here is derived from an EMBL/GenBank/DDBJ whole genome shotgun (WGS) entry which is preliminary data.</text>
</comment>
<evidence type="ECO:0000256" key="5">
    <source>
        <dbReference type="ARBA" id="ARBA00023136"/>
    </source>
</evidence>
<dbReference type="PANTHER" id="PTHR34820">
    <property type="entry name" value="INNER MEMBRANE PROTEIN YEBZ"/>
    <property type="match status" value="1"/>
</dbReference>
<evidence type="ECO:0000256" key="2">
    <source>
        <dbReference type="ARBA" id="ARBA00022475"/>
    </source>
</evidence>
<feature type="transmembrane region" description="Helical" evidence="6">
    <location>
        <begin position="12"/>
        <end position="32"/>
    </location>
</feature>
<dbReference type="InterPro" id="IPR008457">
    <property type="entry name" value="Cu-R_CopD_dom"/>
</dbReference>
<feature type="transmembrane region" description="Helical" evidence="6">
    <location>
        <begin position="52"/>
        <end position="74"/>
    </location>
</feature>
<protein>
    <submittedName>
        <fullName evidence="8">Copper homeostasis membrane protein CopD</fullName>
    </submittedName>
</protein>
<feature type="transmembrane region" description="Helical" evidence="6">
    <location>
        <begin position="188"/>
        <end position="209"/>
    </location>
</feature>
<dbReference type="NCBIfam" id="NF033808">
    <property type="entry name" value="copper_CopD"/>
    <property type="match status" value="1"/>
</dbReference>